<reference evidence="2" key="2">
    <citation type="submission" date="2015-01" db="EMBL/GenBank/DDBJ databases">
        <title>Evolutionary Origins and Diversification of the Mycorrhizal Mutualists.</title>
        <authorList>
            <consortium name="DOE Joint Genome Institute"/>
            <consortium name="Mycorrhizal Genomics Consortium"/>
            <person name="Kohler A."/>
            <person name="Kuo A."/>
            <person name="Nagy L.G."/>
            <person name="Floudas D."/>
            <person name="Copeland A."/>
            <person name="Barry K.W."/>
            <person name="Cichocki N."/>
            <person name="Veneault-Fourrey C."/>
            <person name="LaButti K."/>
            <person name="Lindquist E.A."/>
            <person name="Lipzen A."/>
            <person name="Lundell T."/>
            <person name="Morin E."/>
            <person name="Murat C."/>
            <person name="Riley R."/>
            <person name="Ohm R."/>
            <person name="Sun H."/>
            <person name="Tunlid A."/>
            <person name="Henrissat B."/>
            <person name="Grigoriev I.V."/>
            <person name="Hibbett D.S."/>
            <person name="Martin F."/>
        </authorList>
    </citation>
    <scope>NUCLEOTIDE SEQUENCE [LARGE SCALE GENOMIC DNA]</scope>
    <source>
        <strain evidence="2">h7</strain>
    </source>
</reference>
<dbReference type="AlphaFoldDB" id="A0A0C3CIN5"/>
<dbReference type="Proteomes" id="UP000053424">
    <property type="component" value="Unassembled WGS sequence"/>
</dbReference>
<evidence type="ECO:0000313" key="1">
    <source>
        <dbReference type="EMBL" id="KIM43486.1"/>
    </source>
</evidence>
<gene>
    <name evidence="1" type="ORF">M413DRAFT_443410</name>
</gene>
<name>A0A0C3CIN5_HEBCY</name>
<protein>
    <submittedName>
        <fullName evidence="1">Uncharacterized protein</fullName>
    </submittedName>
</protein>
<dbReference type="HOGENOM" id="CLU_2758073_0_0_1"/>
<sequence length="70" mass="7634">MISFVSVVNGRRDEGEICLSKLENSNGQSSLKIIVWGLLRWGTGVGLAIRLGKSRAQPLRTAISIIRVLV</sequence>
<proteinExistence type="predicted"/>
<reference evidence="1 2" key="1">
    <citation type="submission" date="2014-04" db="EMBL/GenBank/DDBJ databases">
        <authorList>
            <consortium name="DOE Joint Genome Institute"/>
            <person name="Kuo A."/>
            <person name="Gay G."/>
            <person name="Dore J."/>
            <person name="Kohler A."/>
            <person name="Nagy L.G."/>
            <person name="Floudas D."/>
            <person name="Copeland A."/>
            <person name="Barry K.W."/>
            <person name="Cichocki N."/>
            <person name="Veneault-Fourrey C."/>
            <person name="LaButti K."/>
            <person name="Lindquist E.A."/>
            <person name="Lipzen A."/>
            <person name="Lundell T."/>
            <person name="Morin E."/>
            <person name="Murat C."/>
            <person name="Sun H."/>
            <person name="Tunlid A."/>
            <person name="Henrissat B."/>
            <person name="Grigoriev I.V."/>
            <person name="Hibbett D.S."/>
            <person name="Martin F."/>
            <person name="Nordberg H.P."/>
            <person name="Cantor M.N."/>
            <person name="Hua S.X."/>
        </authorList>
    </citation>
    <scope>NUCLEOTIDE SEQUENCE [LARGE SCALE GENOMIC DNA]</scope>
    <source>
        <strain evidence="2">h7</strain>
    </source>
</reference>
<dbReference type="EMBL" id="KN831775">
    <property type="protein sequence ID" value="KIM43486.1"/>
    <property type="molecule type" value="Genomic_DNA"/>
</dbReference>
<evidence type="ECO:0000313" key="2">
    <source>
        <dbReference type="Proteomes" id="UP000053424"/>
    </source>
</evidence>
<keyword evidence="2" id="KW-1185">Reference proteome</keyword>
<organism evidence="1 2">
    <name type="scientific">Hebeloma cylindrosporum</name>
    <dbReference type="NCBI Taxonomy" id="76867"/>
    <lineage>
        <taxon>Eukaryota</taxon>
        <taxon>Fungi</taxon>
        <taxon>Dikarya</taxon>
        <taxon>Basidiomycota</taxon>
        <taxon>Agaricomycotina</taxon>
        <taxon>Agaricomycetes</taxon>
        <taxon>Agaricomycetidae</taxon>
        <taxon>Agaricales</taxon>
        <taxon>Agaricineae</taxon>
        <taxon>Hymenogastraceae</taxon>
        <taxon>Hebeloma</taxon>
    </lineage>
</organism>
<accession>A0A0C3CIN5</accession>